<dbReference type="AlphaFoldDB" id="A0A840BTW4"/>
<dbReference type="PROSITE" id="PS51318">
    <property type="entry name" value="TAT"/>
    <property type="match status" value="1"/>
</dbReference>
<dbReference type="RefSeq" id="WP_183635720.1">
    <property type="nucleotide sequence ID" value="NZ_BAABLE010000005.1"/>
</dbReference>
<name>A0A840BTW4_9RHOO</name>
<organism evidence="1 2">
    <name type="scientific">Niveibacterium umoris</name>
    <dbReference type="NCBI Taxonomy" id="1193620"/>
    <lineage>
        <taxon>Bacteria</taxon>
        <taxon>Pseudomonadati</taxon>
        <taxon>Pseudomonadota</taxon>
        <taxon>Betaproteobacteria</taxon>
        <taxon>Rhodocyclales</taxon>
        <taxon>Rhodocyclaceae</taxon>
        <taxon>Niveibacterium</taxon>
    </lineage>
</organism>
<comment type="caution">
    <text evidence="1">The sequence shown here is derived from an EMBL/GenBank/DDBJ whole genome shotgun (WGS) entry which is preliminary data.</text>
</comment>
<dbReference type="PANTHER" id="PTHR43737:SF1">
    <property type="entry name" value="DUF1501 DOMAIN-CONTAINING PROTEIN"/>
    <property type="match status" value="1"/>
</dbReference>
<reference evidence="1 2" key="1">
    <citation type="submission" date="2020-08" db="EMBL/GenBank/DDBJ databases">
        <title>Genomic Encyclopedia of Type Strains, Phase IV (KMG-IV): sequencing the most valuable type-strain genomes for metagenomic binning, comparative biology and taxonomic classification.</title>
        <authorList>
            <person name="Goeker M."/>
        </authorList>
    </citation>
    <scope>NUCLEOTIDE SEQUENCE [LARGE SCALE GENOMIC DNA]</scope>
    <source>
        <strain evidence="1 2">DSM 106739</strain>
    </source>
</reference>
<keyword evidence="2" id="KW-1185">Reference proteome</keyword>
<dbReference type="Proteomes" id="UP000561045">
    <property type="component" value="Unassembled WGS sequence"/>
</dbReference>
<protein>
    <submittedName>
        <fullName evidence="1">Uncharacterized protein (DUF1501 family)</fullName>
    </submittedName>
</protein>
<dbReference type="InterPro" id="IPR006311">
    <property type="entry name" value="TAT_signal"/>
</dbReference>
<evidence type="ECO:0000313" key="1">
    <source>
        <dbReference type="EMBL" id="MBB4013797.1"/>
    </source>
</evidence>
<evidence type="ECO:0000313" key="2">
    <source>
        <dbReference type="Proteomes" id="UP000561045"/>
    </source>
</evidence>
<gene>
    <name evidence="1" type="ORF">GGR36_003143</name>
</gene>
<dbReference type="PANTHER" id="PTHR43737">
    <property type="entry name" value="BLL7424 PROTEIN"/>
    <property type="match status" value="1"/>
</dbReference>
<accession>A0A840BTW4</accession>
<dbReference type="Pfam" id="PF07394">
    <property type="entry name" value="DUF1501"/>
    <property type="match status" value="1"/>
</dbReference>
<dbReference type="EMBL" id="JACIET010000002">
    <property type="protein sequence ID" value="MBB4013797.1"/>
    <property type="molecule type" value="Genomic_DNA"/>
</dbReference>
<proteinExistence type="predicted"/>
<dbReference type="InterPro" id="IPR010869">
    <property type="entry name" value="DUF1501"/>
</dbReference>
<sequence length="446" mass="46344">MQRRSFLQAAAAGATLAGLGAWSDLLRTAFAATGEDYRAVVCLFMFGGNDANNMVIPIASDEFAGYTRDRSNLALPRAALLPITLSNTAGRPFALHPAMGALQGLVNAGKAAVVANVGTLAAPLTRAEWIAGGAAVPDNLFSHSDQQSQWQSGVAAASTRTGWAGRIADLVAASNGVNAGYTSVSVAGNTLWGTGTASVPYKVSPSGNFGFDFYDPAGADPLSAAIKATLSKPRGHALEQGWLDVVGRSIDNQRVLTAALGSSTLATPFPDNGLAGELKMVARLISARAALGLKRQAFFCSIGGFDTHGEDQLNDQNRLLGEVSDAVAAFHAATVELGIADKVTLYTASDFNRTYLSNGKGSDHAWGSHHFVVGGAVDGGKLYGKFPTLAVGGPDDADRGHWIPTTSVEQMAATLARWFGVAEGDLPTLFPNLPRFASSDLGFMKA</sequence>